<dbReference type="Gene3D" id="2.60.130.10">
    <property type="entry name" value="Aromatic compound dioxygenase"/>
    <property type="match status" value="1"/>
</dbReference>
<keyword evidence="1" id="KW-0223">Dioxygenase</keyword>
<dbReference type="InterPro" id="IPR015889">
    <property type="entry name" value="Intradiol_dOase_core"/>
</dbReference>
<dbReference type="EMBL" id="QRDV01000002">
    <property type="protein sequence ID" value="RED45168.1"/>
    <property type="molecule type" value="Genomic_DNA"/>
</dbReference>
<proteinExistence type="predicted"/>
<reference evidence="1 2" key="1">
    <citation type="submission" date="2018-07" db="EMBL/GenBank/DDBJ databases">
        <title>Genomic Encyclopedia of Type Strains, Phase III (KMG-III): the genomes of soil and plant-associated and newly described type strains.</title>
        <authorList>
            <person name="Whitman W."/>
        </authorList>
    </citation>
    <scope>NUCLEOTIDE SEQUENCE [LARGE SCALE GENOMIC DNA]</scope>
    <source>
        <strain evidence="1 2">CECT 7946</strain>
    </source>
</reference>
<dbReference type="GO" id="GO:0016702">
    <property type="term" value="F:oxidoreductase activity, acting on single donors with incorporation of molecular oxygen, incorporation of two atoms of oxygen"/>
    <property type="evidence" value="ECO:0007669"/>
    <property type="project" value="InterPro"/>
</dbReference>
<dbReference type="GO" id="GO:0005506">
    <property type="term" value="F:iron ion binding"/>
    <property type="evidence" value="ECO:0007669"/>
    <property type="project" value="InterPro"/>
</dbReference>
<sequence>MVLLLISTNLEVLLINILMKNSIYLFSFICFLGASCLVSAQDSIKQLPIYDSTELNLMSSDTIPDYETKINKLKITGTIYENDGVTPAKDVILYVEQPDENGDFDLRETNDKRYVYHRSWVKTDANGRYTLYTFVPGGDRRFNQLQQVYPIIKEATKEAYVIETFLFDEDPLLTKTCRKRMAKKGDPTRILKLKSEDGIFVAERNITLKKDVVIAKS</sequence>
<protein>
    <submittedName>
        <fullName evidence="1">Protocatechuate 3,4-dioxygenase beta subunit</fullName>
    </submittedName>
</protein>
<comment type="caution">
    <text evidence="1">The sequence shown here is derived from an EMBL/GenBank/DDBJ whole genome shotgun (WGS) entry which is preliminary data.</text>
</comment>
<organism evidence="1 2">
    <name type="scientific">Winogradskyella eximia</name>
    <dbReference type="NCBI Taxonomy" id="262006"/>
    <lineage>
        <taxon>Bacteria</taxon>
        <taxon>Pseudomonadati</taxon>
        <taxon>Bacteroidota</taxon>
        <taxon>Flavobacteriia</taxon>
        <taxon>Flavobacteriales</taxon>
        <taxon>Flavobacteriaceae</taxon>
        <taxon>Winogradskyella</taxon>
    </lineage>
</organism>
<dbReference type="AlphaFoldDB" id="A0A3D9H6P3"/>
<name>A0A3D9H6P3_9FLAO</name>
<keyword evidence="2" id="KW-1185">Reference proteome</keyword>
<evidence type="ECO:0000313" key="2">
    <source>
        <dbReference type="Proteomes" id="UP000256980"/>
    </source>
</evidence>
<dbReference type="Proteomes" id="UP000256980">
    <property type="component" value="Unassembled WGS sequence"/>
</dbReference>
<keyword evidence="1" id="KW-0560">Oxidoreductase</keyword>
<dbReference type="SUPFAM" id="SSF49482">
    <property type="entry name" value="Aromatic compound dioxygenase"/>
    <property type="match status" value="1"/>
</dbReference>
<accession>A0A3D9H6P3</accession>
<evidence type="ECO:0000313" key="1">
    <source>
        <dbReference type="EMBL" id="RED45168.1"/>
    </source>
</evidence>
<gene>
    <name evidence="1" type="ORF">DFQ10_10235</name>
</gene>